<reference evidence="4 5" key="1">
    <citation type="submission" date="2023-07" db="EMBL/GenBank/DDBJ databases">
        <title>Sorghum-associated microbial communities from plants grown in Nebraska, USA.</title>
        <authorList>
            <person name="Schachtman D."/>
        </authorList>
    </citation>
    <scope>NUCLEOTIDE SEQUENCE [LARGE SCALE GENOMIC DNA]</scope>
    <source>
        <strain evidence="4 5">4129</strain>
    </source>
</reference>
<comment type="caution">
    <text evidence="4">The sequence shown here is derived from an EMBL/GenBank/DDBJ whole genome shotgun (WGS) entry which is preliminary data.</text>
</comment>
<evidence type="ECO:0000313" key="5">
    <source>
        <dbReference type="Proteomes" id="UP001269081"/>
    </source>
</evidence>
<dbReference type="InterPro" id="IPR025665">
    <property type="entry name" value="Beta-barrel_OMP_2"/>
</dbReference>
<feature type="chain" id="PRO_5047454523" evidence="2">
    <location>
        <begin position="32"/>
        <end position="659"/>
    </location>
</feature>
<dbReference type="InterPro" id="IPR036737">
    <property type="entry name" value="OmpA-like_sf"/>
</dbReference>
<dbReference type="Proteomes" id="UP001269081">
    <property type="component" value="Unassembled WGS sequence"/>
</dbReference>
<gene>
    <name evidence="4" type="ORF">J2W48_001421</name>
</gene>
<protein>
    <submittedName>
        <fullName evidence="4">Outer membrane protein OmpA-like peptidoglycan-associated protein</fullName>
    </submittedName>
</protein>
<sequence>MKAKTNFNNLTLKSILIVALVWLSIQAPVQAQEVLYTKPSWWFGVAAGANFNFYDGSTYKLNSDFTPPATFHEGKGVGLFVAPLLEYHLPDSRFGFMLQAGYDNRRAKFDQVFTDCDCPADLKTNISYITVEPSLRFAPFKSNFYLFGGPRLAFNMDKSFTYQLGINPAFPDQAASPEVKGDLSDVKKTIISMQIGLGYDFPLSSQNSKTQFVLSPFASFHPYFGQDPRSIETLNITTIRAGVALKFGQGSPMDNAAAIAEPEVQFSVNAPANGAPQRRVREVFPLRNYVYFNAGSSEIPSRYQLLKKDEVKDFREDQLEMVTPINQSGRSERQMNVYYNVLNILGDRMIKNSSTTITLVGSSEQGPPEAKEMAESIKSYLVNTFGINSSRISTKGQLKPNIPSEQPGGTLELELLREGDRRVSIESSSPVLLAEFQSGPDAKTANTASMQEAPAASDVVFDAKGANEAFSAWSVQTIDENGKVQSFGPYTQESASLSRKSILGDKTEGDYKIIMTGQTKSGKSVTKETSAHIVRWAPVKIEDGIRYSIIFEFNESTAITMYEKYLTNVVVPKIPMNGTVNIHGHTDIIGDDVHNSKLSQARANEVKSIMEAALTKSNRTDVKFEVTGYGEDSGRSPFDNKHPEERAYNRTVIIDIFQE</sequence>
<dbReference type="Pfam" id="PF13568">
    <property type="entry name" value="OMP_b-brl_2"/>
    <property type="match status" value="1"/>
</dbReference>
<name>A0ABU1Y5R2_9FLAO</name>
<dbReference type="PANTHER" id="PTHR30329">
    <property type="entry name" value="STATOR ELEMENT OF FLAGELLAR MOTOR COMPLEX"/>
    <property type="match status" value="1"/>
</dbReference>
<dbReference type="Gene3D" id="3.30.1330.60">
    <property type="entry name" value="OmpA-like domain"/>
    <property type="match status" value="1"/>
</dbReference>
<keyword evidence="1" id="KW-0472">Membrane</keyword>
<dbReference type="InterPro" id="IPR050330">
    <property type="entry name" value="Bact_OuterMem_StrucFunc"/>
</dbReference>
<keyword evidence="2" id="KW-0732">Signal</keyword>
<keyword evidence="5" id="KW-1185">Reference proteome</keyword>
<dbReference type="PROSITE" id="PS51123">
    <property type="entry name" value="OMPA_2"/>
    <property type="match status" value="1"/>
</dbReference>
<dbReference type="EMBL" id="JAVDWQ010000003">
    <property type="protein sequence ID" value="MDR7209488.1"/>
    <property type="molecule type" value="Genomic_DNA"/>
</dbReference>
<dbReference type="Pfam" id="PF00691">
    <property type="entry name" value="OmpA"/>
    <property type="match status" value="1"/>
</dbReference>
<dbReference type="PANTHER" id="PTHR30329:SF21">
    <property type="entry name" value="LIPOPROTEIN YIAD-RELATED"/>
    <property type="match status" value="1"/>
</dbReference>
<evidence type="ECO:0000259" key="3">
    <source>
        <dbReference type="PROSITE" id="PS51123"/>
    </source>
</evidence>
<dbReference type="CDD" id="cd07185">
    <property type="entry name" value="OmpA_C-like"/>
    <property type="match status" value="1"/>
</dbReference>
<organism evidence="4 5">
    <name type="scientific">Flavobacterium piscis</name>
    <dbReference type="NCBI Taxonomy" id="1114874"/>
    <lineage>
        <taxon>Bacteria</taxon>
        <taxon>Pseudomonadati</taxon>
        <taxon>Bacteroidota</taxon>
        <taxon>Flavobacteriia</taxon>
        <taxon>Flavobacteriales</taxon>
        <taxon>Flavobacteriaceae</taxon>
        <taxon>Flavobacterium</taxon>
    </lineage>
</organism>
<dbReference type="InterPro" id="IPR006665">
    <property type="entry name" value="OmpA-like"/>
</dbReference>
<evidence type="ECO:0000256" key="1">
    <source>
        <dbReference type="PROSITE-ProRule" id="PRU00473"/>
    </source>
</evidence>
<accession>A0ABU1Y5R2</accession>
<evidence type="ECO:0000313" key="4">
    <source>
        <dbReference type="EMBL" id="MDR7209488.1"/>
    </source>
</evidence>
<proteinExistence type="predicted"/>
<feature type="domain" description="OmpA-like" evidence="3">
    <location>
        <begin position="539"/>
        <end position="659"/>
    </location>
</feature>
<feature type="signal peptide" evidence="2">
    <location>
        <begin position="1"/>
        <end position="31"/>
    </location>
</feature>
<evidence type="ECO:0000256" key="2">
    <source>
        <dbReference type="SAM" id="SignalP"/>
    </source>
</evidence>
<dbReference type="SUPFAM" id="SSF103088">
    <property type="entry name" value="OmpA-like"/>
    <property type="match status" value="1"/>
</dbReference>
<dbReference type="RefSeq" id="WP_310279778.1">
    <property type="nucleotide sequence ID" value="NZ_JAVDWQ010000003.1"/>
</dbReference>